<accession>A0A0C3L0A7</accession>
<dbReference type="AlphaFoldDB" id="A0A0C3L0A7"/>
<dbReference type="EMBL" id="KN823014">
    <property type="protein sequence ID" value="KIO27103.1"/>
    <property type="molecule type" value="Genomic_DNA"/>
</dbReference>
<dbReference type="Proteomes" id="UP000054248">
    <property type="component" value="Unassembled WGS sequence"/>
</dbReference>
<dbReference type="STRING" id="1051891.A0A0C3L0A7"/>
<evidence type="ECO:0000256" key="1">
    <source>
        <dbReference type="SAM" id="MobiDB-lite"/>
    </source>
</evidence>
<evidence type="ECO:0000313" key="2">
    <source>
        <dbReference type="EMBL" id="KIO27103.1"/>
    </source>
</evidence>
<evidence type="ECO:0000313" key="3">
    <source>
        <dbReference type="Proteomes" id="UP000054248"/>
    </source>
</evidence>
<organism evidence="2 3">
    <name type="scientific">Tulasnella calospora MUT 4182</name>
    <dbReference type="NCBI Taxonomy" id="1051891"/>
    <lineage>
        <taxon>Eukaryota</taxon>
        <taxon>Fungi</taxon>
        <taxon>Dikarya</taxon>
        <taxon>Basidiomycota</taxon>
        <taxon>Agaricomycotina</taxon>
        <taxon>Agaricomycetes</taxon>
        <taxon>Cantharellales</taxon>
        <taxon>Tulasnellaceae</taxon>
        <taxon>Tulasnella</taxon>
    </lineage>
</organism>
<keyword evidence="3" id="KW-1185">Reference proteome</keyword>
<protein>
    <submittedName>
        <fullName evidence="2">Uncharacterized protein</fullName>
    </submittedName>
</protein>
<feature type="compositionally biased region" description="Basic and acidic residues" evidence="1">
    <location>
        <begin position="52"/>
        <end position="69"/>
    </location>
</feature>
<gene>
    <name evidence="2" type="ORF">M407DRAFT_243454</name>
</gene>
<proteinExistence type="predicted"/>
<dbReference type="OrthoDB" id="548474at2759"/>
<feature type="region of interest" description="Disordered" evidence="1">
    <location>
        <begin position="44"/>
        <end position="69"/>
    </location>
</feature>
<reference evidence="2 3" key="1">
    <citation type="submission" date="2014-04" db="EMBL/GenBank/DDBJ databases">
        <authorList>
            <consortium name="DOE Joint Genome Institute"/>
            <person name="Kuo A."/>
            <person name="Girlanda M."/>
            <person name="Perotto S."/>
            <person name="Kohler A."/>
            <person name="Nagy L.G."/>
            <person name="Floudas D."/>
            <person name="Copeland A."/>
            <person name="Barry K.W."/>
            <person name="Cichocki N."/>
            <person name="Veneault-Fourrey C."/>
            <person name="LaButti K."/>
            <person name="Lindquist E.A."/>
            <person name="Lipzen A."/>
            <person name="Lundell T."/>
            <person name="Morin E."/>
            <person name="Murat C."/>
            <person name="Sun H."/>
            <person name="Tunlid A."/>
            <person name="Henrissat B."/>
            <person name="Grigoriev I.V."/>
            <person name="Hibbett D.S."/>
            <person name="Martin F."/>
            <person name="Nordberg H.P."/>
            <person name="Cantor M.N."/>
            <person name="Hua S.X."/>
        </authorList>
    </citation>
    <scope>NUCLEOTIDE SEQUENCE [LARGE SCALE GENOMIC DNA]</scope>
    <source>
        <strain evidence="2 3">MUT 4182</strain>
    </source>
</reference>
<dbReference type="HOGENOM" id="CLU_140541_1_0_1"/>
<reference evidence="3" key="2">
    <citation type="submission" date="2015-01" db="EMBL/GenBank/DDBJ databases">
        <title>Evolutionary Origins and Diversification of the Mycorrhizal Mutualists.</title>
        <authorList>
            <consortium name="DOE Joint Genome Institute"/>
            <consortium name="Mycorrhizal Genomics Consortium"/>
            <person name="Kohler A."/>
            <person name="Kuo A."/>
            <person name="Nagy L.G."/>
            <person name="Floudas D."/>
            <person name="Copeland A."/>
            <person name="Barry K.W."/>
            <person name="Cichocki N."/>
            <person name="Veneault-Fourrey C."/>
            <person name="LaButti K."/>
            <person name="Lindquist E.A."/>
            <person name="Lipzen A."/>
            <person name="Lundell T."/>
            <person name="Morin E."/>
            <person name="Murat C."/>
            <person name="Riley R."/>
            <person name="Ohm R."/>
            <person name="Sun H."/>
            <person name="Tunlid A."/>
            <person name="Henrissat B."/>
            <person name="Grigoriev I.V."/>
            <person name="Hibbett D.S."/>
            <person name="Martin F."/>
        </authorList>
    </citation>
    <scope>NUCLEOTIDE SEQUENCE [LARGE SCALE GENOMIC DNA]</scope>
    <source>
        <strain evidence="3">MUT 4182</strain>
    </source>
</reference>
<sequence length="69" mass="7840">MEFQPRHPQPFTLEIATQLSVPEITGEIARLQNSLKHLYSTQTELEPFTSGSERDSDLASAYEENKVTM</sequence>
<name>A0A0C3L0A7_9AGAM</name>